<keyword evidence="9 13" id="KW-0418">Kinase</keyword>
<dbReference type="GO" id="GO:0009029">
    <property type="term" value="F:lipid-A 4'-kinase activity"/>
    <property type="evidence" value="ECO:0007669"/>
    <property type="project" value="UniProtKB-UniRule"/>
</dbReference>
<evidence type="ECO:0000256" key="4">
    <source>
        <dbReference type="ARBA" id="ARBA00016436"/>
    </source>
</evidence>
<evidence type="ECO:0000256" key="5">
    <source>
        <dbReference type="ARBA" id="ARBA00022516"/>
    </source>
</evidence>
<comment type="function">
    <text evidence="1 13">Transfers the gamma-phosphate of ATP to the 4'-position of a tetraacyldisaccharide 1-phosphate intermediate (termed DS-1-P) to form tetraacyldisaccharide 1,4'-bis-phosphate (lipid IVA).</text>
</comment>
<keyword evidence="8 13" id="KW-0547">Nucleotide-binding</keyword>
<keyword evidence="5 13" id="KW-0444">Lipid biosynthesis</keyword>
<evidence type="ECO:0000256" key="10">
    <source>
        <dbReference type="ARBA" id="ARBA00022840"/>
    </source>
</evidence>
<dbReference type="UniPathway" id="UPA00359">
    <property type="reaction ID" value="UER00482"/>
</dbReference>
<evidence type="ECO:0000256" key="12">
    <source>
        <dbReference type="ARBA" id="ARBA00029757"/>
    </source>
</evidence>
<dbReference type="EMBL" id="FNQJ01000014">
    <property type="protein sequence ID" value="SEA47405.1"/>
    <property type="molecule type" value="Genomic_DNA"/>
</dbReference>
<dbReference type="GO" id="GO:0005886">
    <property type="term" value="C:plasma membrane"/>
    <property type="evidence" value="ECO:0007669"/>
    <property type="project" value="TreeGrafter"/>
</dbReference>
<gene>
    <name evidence="13" type="primary">lpxK</name>
    <name evidence="14" type="ORF">SAMN05421875_11464</name>
</gene>
<evidence type="ECO:0000256" key="1">
    <source>
        <dbReference type="ARBA" id="ARBA00002274"/>
    </source>
</evidence>
<dbReference type="STRING" id="592050.SAMN05421875_11464"/>
<evidence type="ECO:0000256" key="3">
    <source>
        <dbReference type="ARBA" id="ARBA00012071"/>
    </source>
</evidence>
<evidence type="ECO:0000256" key="8">
    <source>
        <dbReference type="ARBA" id="ARBA00022741"/>
    </source>
</evidence>
<comment type="catalytic activity">
    <reaction evidence="13">
        <text>a lipid A disaccharide + ATP = a lipid IVA + ADP + H(+)</text>
        <dbReference type="Rhea" id="RHEA:67840"/>
        <dbReference type="ChEBI" id="CHEBI:15378"/>
        <dbReference type="ChEBI" id="CHEBI:30616"/>
        <dbReference type="ChEBI" id="CHEBI:176343"/>
        <dbReference type="ChEBI" id="CHEBI:176425"/>
        <dbReference type="ChEBI" id="CHEBI:456216"/>
        <dbReference type="EC" id="2.7.1.130"/>
    </reaction>
</comment>
<dbReference type="RefSeq" id="WP_092698499.1">
    <property type="nucleotide sequence ID" value="NZ_CAXIQL010000051.1"/>
</dbReference>
<protein>
    <recommendedName>
        <fullName evidence="4 13">Tetraacyldisaccharide 4'-kinase</fullName>
        <ecNumber evidence="3 13">2.7.1.130</ecNumber>
    </recommendedName>
    <alternativeName>
        <fullName evidence="12 13">Lipid A 4'-kinase</fullName>
    </alternativeName>
</protein>
<dbReference type="InterPro" id="IPR027417">
    <property type="entry name" value="P-loop_NTPase"/>
</dbReference>
<dbReference type="SUPFAM" id="SSF52540">
    <property type="entry name" value="P-loop containing nucleoside triphosphate hydrolases"/>
    <property type="match status" value="1"/>
</dbReference>
<proteinExistence type="inferred from homology"/>
<dbReference type="GO" id="GO:0009244">
    <property type="term" value="P:lipopolysaccharide core region biosynthetic process"/>
    <property type="evidence" value="ECO:0007669"/>
    <property type="project" value="TreeGrafter"/>
</dbReference>
<accession>A0A1H4BGQ9</accession>
<keyword evidence="15" id="KW-1185">Reference proteome</keyword>
<name>A0A1H4BGQ9_9BURK</name>
<evidence type="ECO:0000256" key="2">
    <source>
        <dbReference type="ARBA" id="ARBA00004870"/>
    </source>
</evidence>
<dbReference type="HAMAP" id="MF_00409">
    <property type="entry name" value="LpxK"/>
    <property type="match status" value="1"/>
</dbReference>
<evidence type="ECO:0000256" key="7">
    <source>
        <dbReference type="ARBA" id="ARBA00022679"/>
    </source>
</evidence>
<dbReference type="EC" id="2.7.1.130" evidence="3 13"/>
<reference evidence="15" key="1">
    <citation type="submission" date="2016-10" db="EMBL/GenBank/DDBJ databases">
        <authorList>
            <person name="Varghese N."/>
            <person name="Submissions S."/>
        </authorList>
    </citation>
    <scope>NUCLEOTIDE SEQUENCE [LARGE SCALE GENOMIC DNA]</scope>
    <source>
        <strain evidence="15">DSM 25157</strain>
    </source>
</reference>
<comment type="pathway">
    <text evidence="2 13">Glycolipid biosynthesis; lipid IV(A) biosynthesis; lipid IV(A) from (3R)-3-hydroxytetradecanoyl-[acyl-carrier-protein] and UDP-N-acetyl-alpha-D-glucosamine: step 6/6.</text>
</comment>
<evidence type="ECO:0000313" key="15">
    <source>
        <dbReference type="Proteomes" id="UP000199002"/>
    </source>
</evidence>
<sequence length="357" mass="38051">MAAAGPQPPSSPSPAVNPAAGGLQPTGLAHIWRSRGPAAWALWPLSLAYGALVALRRALYRLRVLRTEHPGVPVIVVGNVIAGGAGKTPVVITLVRHLQAQGWQPGVISRGYGRITRDCRAVHPDSPALEVGDEPALIARATKAPVFVAPLRITAARALLTAHPGTDILVCDDGLQHLALARDLEICIFNSDGVGNGFLLPAGPLREPWPRRVDWVLHAGAPPAGSAPNFALQRRLAPHALRADGRQVPLASLRGDPVHAVAAVARPEEFFAMLRAQGLQLAGAEALPDHDDFNGWKRFTDKRLTLICTEKDAVKLWPLHPDALAVPLELWIDPAFMAALDARLSVWRTAPLSSPSA</sequence>
<dbReference type="AlphaFoldDB" id="A0A1H4BGQ9"/>
<dbReference type="Pfam" id="PF02606">
    <property type="entry name" value="LpxK"/>
    <property type="match status" value="1"/>
</dbReference>
<dbReference type="GO" id="GO:0009245">
    <property type="term" value="P:lipid A biosynthetic process"/>
    <property type="evidence" value="ECO:0007669"/>
    <property type="project" value="UniProtKB-UniRule"/>
</dbReference>
<keyword evidence="7 13" id="KW-0808">Transferase</keyword>
<keyword evidence="6 13" id="KW-0441">Lipid A biosynthesis</keyword>
<evidence type="ECO:0000256" key="13">
    <source>
        <dbReference type="HAMAP-Rule" id="MF_00409"/>
    </source>
</evidence>
<dbReference type="GeneID" id="34232337"/>
<evidence type="ECO:0000313" key="14">
    <source>
        <dbReference type="EMBL" id="SEA47405.1"/>
    </source>
</evidence>
<dbReference type="NCBIfam" id="TIGR00682">
    <property type="entry name" value="lpxK"/>
    <property type="match status" value="1"/>
</dbReference>
<dbReference type="Proteomes" id="UP000199002">
    <property type="component" value="Unassembled WGS sequence"/>
</dbReference>
<dbReference type="InterPro" id="IPR003758">
    <property type="entry name" value="LpxK"/>
</dbReference>
<evidence type="ECO:0000256" key="9">
    <source>
        <dbReference type="ARBA" id="ARBA00022777"/>
    </source>
</evidence>
<dbReference type="GO" id="GO:0005524">
    <property type="term" value="F:ATP binding"/>
    <property type="evidence" value="ECO:0007669"/>
    <property type="project" value="UniProtKB-UniRule"/>
</dbReference>
<keyword evidence="11 13" id="KW-0443">Lipid metabolism</keyword>
<evidence type="ECO:0000256" key="6">
    <source>
        <dbReference type="ARBA" id="ARBA00022556"/>
    </source>
</evidence>
<comment type="similarity">
    <text evidence="13">Belongs to the LpxK family.</text>
</comment>
<dbReference type="PANTHER" id="PTHR42724:SF1">
    <property type="entry name" value="TETRAACYLDISACCHARIDE 4'-KINASE, MITOCHONDRIAL-RELATED"/>
    <property type="match status" value="1"/>
</dbReference>
<dbReference type="PANTHER" id="PTHR42724">
    <property type="entry name" value="TETRAACYLDISACCHARIDE 4'-KINASE"/>
    <property type="match status" value="1"/>
</dbReference>
<organism evidence="14 15">
    <name type="scientific">Acidovorax soli</name>
    <dbReference type="NCBI Taxonomy" id="592050"/>
    <lineage>
        <taxon>Bacteria</taxon>
        <taxon>Pseudomonadati</taxon>
        <taxon>Pseudomonadota</taxon>
        <taxon>Betaproteobacteria</taxon>
        <taxon>Burkholderiales</taxon>
        <taxon>Comamonadaceae</taxon>
        <taxon>Acidovorax</taxon>
    </lineage>
</organism>
<feature type="binding site" evidence="13">
    <location>
        <begin position="81"/>
        <end position="88"/>
    </location>
    <ligand>
        <name>ATP</name>
        <dbReference type="ChEBI" id="CHEBI:30616"/>
    </ligand>
</feature>
<evidence type="ECO:0000256" key="11">
    <source>
        <dbReference type="ARBA" id="ARBA00023098"/>
    </source>
</evidence>
<keyword evidence="10 13" id="KW-0067">ATP-binding</keyword>